<keyword evidence="7" id="KW-0472">Membrane</keyword>
<gene>
    <name evidence="9" type="ORF">H261_05789</name>
</gene>
<evidence type="ECO:0000256" key="7">
    <source>
        <dbReference type="SAM" id="Phobius"/>
    </source>
</evidence>
<proteinExistence type="inferred from homology"/>
<evidence type="ECO:0000256" key="3">
    <source>
        <dbReference type="ARBA" id="ARBA00022801"/>
    </source>
</evidence>
<dbReference type="InterPro" id="IPR001915">
    <property type="entry name" value="Peptidase_M48"/>
</dbReference>
<dbReference type="eggNOG" id="COG0501">
    <property type="taxonomic scope" value="Bacteria"/>
</dbReference>
<accession>M2YD19</accession>
<evidence type="ECO:0000313" key="10">
    <source>
        <dbReference type="Proteomes" id="UP000011744"/>
    </source>
</evidence>
<dbReference type="PANTHER" id="PTHR22726">
    <property type="entry name" value="METALLOENDOPEPTIDASE OMA1"/>
    <property type="match status" value="1"/>
</dbReference>
<dbReference type="Gene3D" id="3.30.2010.10">
    <property type="entry name" value="Metalloproteases ('zincins'), catalytic domain"/>
    <property type="match status" value="1"/>
</dbReference>
<dbReference type="OrthoDB" id="9810445at2"/>
<dbReference type="GO" id="GO:0004222">
    <property type="term" value="F:metalloendopeptidase activity"/>
    <property type="evidence" value="ECO:0007669"/>
    <property type="project" value="InterPro"/>
</dbReference>
<evidence type="ECO:0000256" key="4">
    <source>
        <dbReference type="ARBA" id="ARBA00022833"/>
    </source>
</evidence>
<dbReference type="Pfam" id="PF01435">
    <property type="entry name" value="Peptidase_M48"/>
    <property type="match status" value="1"/>
</dbReference>
<dbReference type="Proteomes" id="UP000011744">
    <property type="component" value="Unassembled WGS sequence"/>
</dbReference>
<evidence type="ECO:0000313" key="9">
    <source>
        <dbReference type="EMBL" id="EME70896.1"/>
    </source>
</evidence>
<evidence type="ECO:0000259" key="8">
    <source>
        <dbReference type="Pfam" id="PF01435"/>
    </source>
</evidence>
<dbReference type="GO" id="GO:0016020">
    <property type="term" value="C:membrane"/>
    <property type="evidence" value="ECO:0007669"/>
    <property type="project" value="TreeGrafter"/>
</dbReference>
<reference evidence="9 10" key="1">
    <citation type="journal article" date="2014" name="Genome Announc.">
        <title>Draft Genome Sequence of Magnetospirillum sp. Strain SO-1, a Freshwater Magnetotactic Bacterium Isolated from the Ol'khovka River, Russia.</title>
        <authorList>
            <person name="Grouzdev D.S."/>
            <person name="Dziuba M.V."/>
            <person name="Sukhacheva M.S."/>
            <person name="Mardanov A.V."/>
            <person name="Beletskiy A.V."/>
            <person name="Kuznetsov B.B."/>
            <person name="Skryabin K.G."/>
        </authorList>
    </citation>
    <scope>NUCLEOTIDE SEQUENCE [LARGE SCALE GENOMIC DNA]</scope>
    <source>
        <strain evidence="9 10">SO-1</strain>
    </source>
</reference>
<keyword evidence="1 6" id="KW-0645">Protease</keyword>
<dbReference type="AlphaFoldDB" id="M2YD19"/>
<evidence type="ECO:0000256" key="6">
    <source>
        <dbReference type="RuleBase" id="RU003983"/>
    </source>
</evidence>
<feature type="transmembrane region" description="Helical" evidence="7">
    <location>
        <begin position="98"/>
        <end position="119"/>
    </location>
</feature>
<evidence type="ECO:0000256" key="1">
    <source>
        <dbReference type="ARBA" id="ARBA00022670"/>
    </source>
</evidence>
<organism evidence="9 10">
    <name type="scientific">Paramagnetospirillum caucaseum</name>
    <dbReference type="NCBI Taxonomy" id="1244869"/>
    <lineage>
        <taxon>Bacteria</taxon>
        <taxon>Pseudomonadati</taxon>
        <taxon>Pseudomonadota</taxon>
        <taxon>Alphaproteobacteria</taxon>
        <taxon>Rhodospirillales</taxon>
        <taxon>Magnetospirillaceae</taxon>
        <taxon>Paramagnetospirillum</taxon>
    </lineage>
</organism>
<dbReference type="CDD" id="cd07332">
    <property type="entry name" value="M48C_Oma1_like"/>
    <property type="match status" value="1"/>
</dbReference>
<keyword evidence="3 6" id="KW-0378">Hydrolase</keyword>
<comment type="cofactor">
    <cofactor evidence="6">
        <name>Zn(2+)</name>
        <dbReference type="ChEBI" id="CHEBI:29105"/>
    </cofactor>
    <text evidence="6">Binds 1 zinc ion per subunit.</text>
</comment>
<name>M2YD19_9PROT</name>
<dbReference type="PATRIC" id="fig|1244869.3.peg.1160"/>
<dbReference type="RefSeq" id="WP_008615352.1">
    <property type="nucleotide sequence ID" value="NZ_AONQ01000011.1"/>
</dbReference>
<keyword evidence="2" id="KW-0479">Metal-binding</keyword>
<sequence length="358" mass="37526">MNGLEADRPGRFSDGRSAAARKVVVRVLATGLEIRGSDGFLIAVWKAGDLLADGDWPEKRGVRLRCASEPDARLAVEDAYVIREVLPQPAKPPSRRRLALVLGCLLGAGMLAGLMLALAPVSKLLAHLVPAGLERQWGESIAGGLAGQMKACDGRDGMRVLDALARRLAEPLPADRRHVNIHVLQSRDVNALALPGGEIILFSGLIAKAEGPDELAGVLAHELTHIGERHVTAAMIRALGVGVLATMITGDASGLVAGGVGAVLAGTYSREDESAADSGALALLEMAGIGSDGLARFFRRLETMEGRPGQVLAWLGTHPEAGRRAAAVEARRGAAPRLPALSEADWLAVKRVCSKPKP</sequence>
<keyword evidence="10" id="KW-1185">Reference proteome</keyword>
<dbReference type="InterPro" id="IPR051156">
    <property type="entry name" value="Mito/Outer_Membr_Metalloprot"/>
</dbReference>
<dbReference type="PANTHER" id="PTHR22726:SF1">
    <property type="entry name" value="METALLOENDOPEPTIDASE OMA1, MITOCHONDRIAL"/>
    <property type="match status" value="1"/>
</dbReference>
<comment type="caution">
    <text evidence="9">The sequence shown here is derived from an EMBL/GenBank/DDBJ whole genome shotgun (WGS) entry which is preliminary data.</text>
</comment>
<dbReference type="STRING" id="1244869.H261_05789"/>
<protein>
    <submittedName>
        <fullName evidence="9">Peptidase M48, Ste24p</fullName>
    </submittedName>
</protein>
<keyword evidence="7" id="KW-1133">Transmembrane helix</keyword>
<keyword evidence="4 6" id="KW-0862">Zinc</keyword>
<feature type="domain" description="Peptidase M48" evidence="8">
    <location>
        <begin position="162"/>
        <end position="331"/>
    </location>
</feature>
<dbReference type="EMBL" id="AONQ01000011">
    <property type="protein sequence ID" value="EME70896.1"/>
    <property type="molecule type" value="Genomic_DNA"/>
</dbReference>
<comment type="similarity">
    <text evidence="6">Belongs to the peptidase M48 family.</text>
</comment>
<evidence type="ECO:0000256" key="5">
    <source>
        <dbReference type="ARBA" id="ARBA00023049"/>
    </source>
</evidence>
<keyword evidence="7" id="KW-0812">Transmembrane</keyword>
<dbReference type="GO" id="GO:0046872">
    <property type="term" value="F:metal ion binding"/>
    <property type="evidence" value="ECO:0007669"/>
    <property type="project" value="UniProtKB-KW"/>
</dbReference>
<keyword evidence="5 6" id="KW-0482">Metalloprotease</keyword>
<dbReference type="GO" id="GO:0051603">
    <property type="term" value="P:proteolysis involved in protein catabolic process"/>
    <property type="evidence" value="ECO:0007669"/>
    <property type="project" value="TreeGrafter"/>
</dbReference>
<evidence type="ECO:0000256" key="2">
    <source>
        <dbReference type="ARBA" id="ARBA00022723"/>
    </source>
</evidence>